<accession>A0A3D4VBS6</accession>
<sequence>MRHLLQISTIRARLLAGFGTSITLLVAAGVLGWFWLSRSNAQAEATVHDVTDRSEFVERATNIALRELVAGLRYLSTGTESDEQQYQGLTVQAEQLRRDAVSKSLLSAEERRRLETIGRLQATLEVRVATTRAWQLAQRTEEANRVLALTTKDIQAIETELQALRREARVGAGDAIDRMREGLRNAEASLVVVVTLAFGVAAFFGLSTARAITQPMVQLRDELMAIGAGDLRDPPYAAGSAHVAQEYAELIDAMRQARERLRLLFSRVQEEADQVTLAASELTASASSAAASSQHVTSAIMDISHGATMQLTSLNHAGETVKELAEAGATIGEAAEETDRVGREIRHTTNGARDQVQVAIDTLLGAREVVQASRDEMVAVRDATAVIDDFVNVISEIATQTNLLALNAAIEAARAGSAGRGFAVVAQEVRALAEQSAHAANEVTENVKRFRGRIASASTAVESGATRLRDAETVAEGVRSALARIEHAAAQVDGATARVTTAVEGNRRSLSQVQRSLYDARDTAEGHAAAAEEVAASTEQTSASAQEVSATAEMLQTASLRVRGLIGEFRT</sequence>
<keyword evidence="1 3" id="KW-0807">Transducer</keyword>
<dbReference type="PANTHER" id="PTHR32089">
    <property type="entry name" value="METHYL-ACCEPTING CHEMOTAXIS PROTEIN MCPB"/>
    <property type="match status" value="1"/>
</dbReference>
<dbReference type="OMA" id="MTTIHEA"/>
<keyword evidence="5" id="KW-1133">Transmembrane helix</keyword>
<dbReference type="InterPro" id="IPR004089">
    <property type="entry name" value="MCPsignal_dom"/>
</dbReference>
<dbReference type="PROSITE" id="PS50885">
    <property type="entry name" value="HAMP"/>
    <property type="match status" value="1"/>
</dbReference>
<comment type="similarity">
    <text evidence="2">Belongs to the methyl-accepting chemotaxis (MCP) protein family.</text>
</comment>
<dbReference type="Pfam" id="PF00015">
    <property type="entry name" value="MCPsignal"/>
    <property type="match status" value="1"/>
</dbReference>
<dbReference type="SMART" id="SM00283">
    <property type="entry name" value="MA"/>
    <property type="match status" value="1"/>
</dbReference>
<feature type="transmembrane region" description="Helical" evidence="5">
    <location>
        <begin position="188"/>
        <end position="206"/>
    </location>
</feature>
<feature type="domain" description="Methyl-accepting transducer" evidence="6">
    <location>
        <begin position="285"/>
        <end position="556"/>
    </location>
</feature>
<dbReference type="AlphaFoldDB" id="A0A3D4VBS6"/>
<evidence type="ECO:0000256" key="5">
    <source>
        <dbReference type="SAM" id="Phobius"/>
    </source>
</evidence>
<evidence type="ECO:0000259" key="7">
    <source>
        <dbReference type="PROSITE" id="PS50885"/>
    </source>
</evidence>
<evidence type="ECO:0000259" key="6">
    <source>
        <dbReference type="PROSITE" id="PS50111"/>
    </source>
</evidence>
<evidence type="ECO:0000256" key="4">
    <source>
        <dbReference type="SAM" id="Coils"/>
    </source>
</evidence>
<proteinExistence type="inferred from homology"/>
<protein>
    <submittedName>
        <fullName evidence="8">Methyl-accepting chemotaxis protein</fullName>
    </submittedName>
</protein>
<dbReference type="SUPFAM" id="SSF58104">
    <property type="entry name" value="Methyl-accepting chemotaxis protein (MCP) signaling domain"/>
    <property type="match status" value="1"/>
</dbReference>
<keyword evidence="4" id="KW-0175">Coiled coil</keyword>
<evidence type="ECO:0000313" key="9">
    <source>
        <dbReference type="Proteomes" id="UP000264071"/>
    </source>
</evidence>
<evidence type="ECO:0000256" key="3">
    <source>
        <dbReference type="PROSITE-ProRule" id="PRU00284"/>
    </source>
</evidence>
<gene>
    <name evidence="8" type="ORF">DGD08_15330</name>
</gene>
<dbReference type="SMART" id="SM00304">
    <property type="entry name" value="HAMP"/>
    <property type="match status" value="1"/>
</dbReference>
<dbReference type="PROSITE" id="PS50111">
    <property type="entry name" value="CHEMOTAXIS_TRANSDUC_2"/>
    <property type="match status" value="1"/>
</dbReference>
<keyword evidence="5" id="KW-0812">Transmembrane</keyword>
<dbReference type="EMBL" id="DPIY01000011">
    <property type="protein sequence ID" value="HCT58576.1"/>
    <property type="molecule type" value="Genomic_DNA"/>
</dbReference>
<evidence type="ECO:0000256" key="2">
    <source>
        <dbReference type="ARBA" id="ARBA00029447"/>
    </source>
</evidence>
<dbReference type="GO" id="GO:0007165">
    <property type="term" value="P:signal transduction"/>
    <property type="evidence" value="ECO:0007669"/>
    <property type="project" value="UniProtKB-KW"/>
</dbReference>
<dbReference type="InterPro" id="IPR003660">
    <property type="entry name" value="HAMP_dom"/>
</dbReference>
<feature type="transmembrane region" description="Helical" evidence="5">
    <location>
        <begin position="12"/>
        <end position="36"/>
    </location>
</feature>
<keyword evidence="5" id="KW-0472">Membrane</keyword>
<evidence type="ECO:0000313" key="8">
    <source>
        <dbReference type="EMBL" id="HCT58576.1"/>
    </source>
</evidence>
<organism evidence="8 9">
    <name type="scientific">Gemmatimonas aurantiaca</name>
    <dbReference type="NCBI Taxonomy" id="173480"/>
    <lineage>
        <taxon>Bacteria</taxon>
        <taxon>Pseudomonadati</taxon>
        <taxon>Gemmatimonadota</taxon>
        <taxon>Gemmatimonadia</taxon>
        <taxon>Gemmatimonadales</taxon>
        <taxon>Gemmatimonadaceae</taxon>
        <taxon>Gemmatimonas</taxon>
    </lineage>
</organism>
<dbReference type="GO" id="GO:0016020">
    <property type="term" value="C:membrane"/>
    <property type="evidence" value="ECO:0007669"/>
    <property type="project" value="InterPro"/>
</dbReference>
<feature type="domain" description="HAMP" evidence="7">
    <location>
        <begin position="210"/>
        <end position="266"/>
    </location>
</feature>
<feature type="coiled-coil region" evidence="4">
    <location>
        <begin position="244"/>
        <end position="271"/>
    </location>
</feature>
<evidence type="ECO:0000256" key="1">
    <source>
        <dbReference type="ARBA" id="ARBA00023224"/>
    </source>
</evidence>
<dbReference type="Proteomes" id="UP000264071">
    <property type="component" value="Unassembled WGS sequence"/>
</dbReference>
<dbReference type="Gene3D" id="1.10.287.950">
    <property type="entry name" value="Methyl-accepting chemotaxis protein"/>
    <property type="match status" value="1"/>
</dbReference>
<reference evidence="8 9" key="1">
    <citation type="journal article" date="2018" name="Nat. Biotechnol.">
        <title>A standardized bacterial taxonomy based on genome phylogeny substantially revises the tree of life.</title>
        <authorList>
            <person name="Parks D.H."/>
            <person name="Chuvochina M."/>
            <person name="Waite D.W."/>
            <person name="Rinke C."/>
            <person name="Skarshewski A."/>
            <person name="Chaumeil P.A."/>
            <person name="Hugenholtz P."/>
        </authorList>
    </citation>
    <scope>NUCLEOTIDE SEQUENCE [LARGE SCALE GENOMIC DNA]</scope>
    <source>
        <strain evidence="8">UBA8844</strain>
    </source>
</reference>
<name>A0A3D4VBS6_9BACT</name>
<comment type="caution">
    <text evidence="8">The sequence shown here is derived from an EMBL/GenBank/DDBJ whole genome shotgun (WGS) entry which is preliminary data.</text>
</comment>
<dbReference type="PANTHER" id="PTHR32089:SF112">
    <property type="entry name" value="LYSOZYME-LIKE PROTEIN-RELATED"/>
    <property type="match status" value="1"/>
</dbReference>